<keyword evidence="2" id="KW-1185">Reference proteome</keyword>
<evidence type="ECO:0000313" key="2">
    <source>
        <dbReference type="Proteomes" id="UP001293254"/>
    </source>
</evidence>
<accession>A0AAE2CP03</accession>
<dbReference type="EMBL" id="JACGWO010000004">
    <property type="protein sequence ID" value="KAK4428884.1"/>
    <property type="molecule type" value="Genomic_DNA"/>
</dbReference>
<dbReference type="Proteomes" id="UP001293254">
    <property type="component" value="Unassembled WGS sequence"/>
</dbReference>
<dbReference type="AlphaFoldDB" id="A0AAE2CP03"/>
<comment type="caution">
    <text evidence="1">The sequence shown here is derived from an EMBL/GenBank/DDBJ whole genome shotgun (WGS) entry which is preliminary data.</text>
</comment>
<organism evidence="1 2">
    <name type="scientific">Sesamum alatum</name>
    <dbReference type="NCBI Taxonomy" id="300844"/>
    <lineage>
        <taxon>Eukaryota</taxon>
        <taxon>Viridiplantae</taxon>
        <taxon>Streptophyta</taxon>
        <taxon>Embryophyta</taxon>
        <taxon>Tracheophyta</taxon>
        <taxon>Spermatophyta</taxon>
        <taxon>Magnoliopsida</taxon>
        <taxon>eudicotyledons</taxon>
        <taxon>Gunneridae</taxon>
        <taxon>Pentapetalae</taxon>
        <taxon>asterids</taxon>
        <taxon>lamiids</taxon>
        <taxon>Lamiales</taxon>
        <taxon>Pedaliaceae</taxon>
        <taxon>Sesamum</taxon>
    </lineage>
</organism>
<sequence>MFPDHEVQISDVVYSDHCPVLVLLDPPKRELLACRAELEYMFADASAKWRQHAKAHWLRDGHRNTKFFHAKASSRAKQNRILRMKNGDRSWCSTTDEMRGLVASYF</sequence>
<reference evidence="1" key="2">
    <citation type="journal article" date="2024" name="Plant">
        <title>Genomic evolution and insights into agronomic trait innovations of Sesamum species.</title>
        <authorList>
            <person name="Miao H."/>
            <person name="Wang L."/>
            <person name="Qu L."/>
            <person name="Liu H."/>
            <person name="Sun Y."/>
            <person name="Le M."/>
            <person name="Wang Q."/>
            <person name="Wei S."/>
            <person name="Zheng Y."/>
            <person name="Lin W."/>
            <person name="Duan Y."/>
            <person name="Cao H."/>
            <person name="Xiong S."/>
            <person name="Wang X."/>
            <person name="Wei L."/>
            <person name="Li C."/>
            <person name="Ma Q."/>
            <person name="Ju M."/>
            <person name="Zhao R."/>
            <person name="Li G."/>
            <person name="Mu C."/>
            <person name="Tian Q."/>
            <person name="Mei H."/>
            <person name="Zhang T."/>
            <person name="Gao T."/>
            <person name="Zhang H."/>
        </authorList>
    </citation>
    <scope>NUCLEOTIDE SEQUENCE</scope>
    <source>
        <strain evidence="1">3651</strain>
    </source>
</reference>
<reference evidence="1" key="1">
    <citation type="submission" date="2020-06" db="EMBL/GenBank/DDBJ databases">
        <authorList>
            <person name="Li T."/>
            <person name="Hu X."/>
            <person name="Zhang T."/>
            <person name="Song X."/>
            <person name="Zhang H."/>
            <person name="Dai N."/>
            <person name="Sheng W."/>
            <person name="Hou X."/>
            <person name="Wei L."/>
        </authorList>
    </citation>
    <scope>NUCLEOTIDE SEQUENCE</scope>
    <source>
        <strain evidence="1">3651</strain>
        <tissue evidence="1">Leaf</tissue>
    </source>
</reference>
<name>A0AAE2CP03_9LAMI</name>
<proteinExistence type="predicted"/>
<evidence type="ECO:0000313" key="1">
    <source>
        <dbReference type="EMBL" id="KAK4428884.1"/>
    </source>
</evidence>
<protein>
    <submittedName>
        <fullName evidence="1">Uncharacterized protein</fullName>
    </submittedName>
</protein>
<gene>
    <name evidence="1" type="ORF">Salat_1188300</name>
</gene>